<reference evidence="1" key="1">
    <citation type="journal article" date="2021" name="PLoS Biol.">
        <title>Systematic exploration of Escherichia coli phage-host interactions with the BASEL phage collection.</title>
        <authorList>
            <person name="Maffei E."/>
            <person name="Shaidullina A."/>
            <person name="Burkolter M."/>
            <person name="Heyer Y."/>
            <person name="Estermann F."/>
            <person name="Druelle V."/>
            <person name="Sauer P."/>
            <person name="Willi L."/>
            <person name="Michaelis S."/>
            <person name="Hilbi H."/>
            <person name="Thaler D.S."/>
            <person name="Harms A."/>
        </authorList>
    </citation>
    <scope>NUCLEOTIDE SEQUENCE</scope>
    <source>
        <strain evidence="1">Bas02</strain>
    </source>
</reference>
<dbReference type="Proteomes" id="UP000828140">
    <property type="component" value="Segment"/>
</dbReference>
<proteinExistence type="predicted"/>
<accession>A0AAE7VUQ7</accession>
<gene>
    <name evidence="1" type="ORF">bas02_0027</name>
</gene>
<sequence length="114" mass="12854">MPENVTSGNAYMELQEFTRKLNKLIGTNDWIPASHADIVNPSKASNQIDTKMGKKIDRYSAHTVILPSYAPVFIGVTYEVALRLCESSYGKDWKNKSIRIEKTTREHIKIIAGV</sequence>
<evidence type="ECO:0000313" key="1">
    <source>
        <dbReference type="EMBL" id="QXV80793.1"/>
    </source>
</evidence>
<keyword evidence="2" id="KW-1185">Reference proteome</keyword>
<evidence type="ECO:0000313" key="2">
    <source>
        <dbReference type="Proteomes" id="UP000828140"/>
    </source>
</evidence>
<organism evidence="1 2">
    <name type="scientific">Escherichia phage JeanPiccard</name>
    <dbReference type="NCBI Taxonomy" id="2851955"/>
    <lineage>
        <taxon>Viruses</taxon>
        <taxon>Duplodnaviria</taxon>
        <taxon>Heunggongvirae</taxon>
        <taxon>Uroviricota</taxon>
        <taxon>Caudoviricetes</taxon>
        <taxon>Drexlerviridae</taxon>
        <taxon>Braunvirinae</taxon>
    </lineage>
</organism>
<name>A0AAE7VUQ7_9CAUD</name>
<dbReference type="EMBL" id="MZ501080">
    <property type="protein sequence ID" value="QXV80793.1"/>
    <property type="molecule type" value="Genomic_DNA"/>
</dbReference>
<protein>
    <submittedName>
        <fullName evidence="1">Uncharacterized protein</fullName>
    </submittedName>
</protein>